<dbReference type="AlphaFoldDB" id="A0A8S9P3C3"/>
<gene>
    <name evidence="2" type="ORF">F2Q69_00002810</name>
</gene>
<reference evidence="2" key="1">
    <citation type="submission" date="2019-12" db="EMBL/GenBank/DDBJ databases">
        <title>Genome sequencing and annotation of Brassica cretica.</title>
        <authorList>
            <person name="Studholme D.J."/>
            <person name="Sarris P."/>
        </authorList>
    </citation>
    <scope>NUCLEOTIDE SEQUENCE</scope>
    <source>
        <strain evidence="2">PFS-109/04</strain>
        <tissue evidence="2">Leaf</tissue>
    </source>
</reference>
<protein>
    <submittedName>
        <fullName evidence="2">Uncharacterized protein</fullName>
    </submittedName>
</protein>
<accession>A0A8S9P3C3</accession>
<organism evidence="2 3">
    <name type="scientific">Brassica cretica</name>
    <name type="common">Mustard</name>
    <dbReference type="NCBI Taxonomy" id="69181"/>
    <lineage>
        <taxon>Eukaryota</taxon>
        <taxon>Viridiplantae</taxon>
        <taxon>Streptophyta</taxon>
        <taxon>Embryophyta</taxon>
        <taxon>Tracheophyta</taxon>
        <taxon>Spermatophyta</taxon>
        <taxon>Magnoliopsida</taxon>
        <taxon>eudicotyledons</taxon>
        <taxon>Gunneridae</taxon>
        <taxon>Pentapetalae</taxon>
        <taxon>rosids</taxon>
        <taxon>malvids</taxon>
        <taxon>Brassicales</taxon>
        <taxon>Brassicaceae</taxon>
        <taxon>Brassiceae</taxon>
        <taxon>Brassica</taxon>
    </lineage>
</organism>
<feature type="region of interest" description="Disordered" evidence="1">
    <location>
        <begin position="1"/>
        <end position="31"/>
    </location>
</feature>
<comment type="caution">
    <text evidence="2">The sequence shown here is derived from an EMBL/GenBank/DDBJ whole genome shotgun (WGS) entry which is preliminary data.</text>
</comment>
<sequence length="100" mass="11421">MSEDSDEARFCEDRTSTSSSQPESRPTCPVLPYRYQRPLTFQVQGKAMLTDNGDHGENATARIIQRLSITTNTTILHATESDLYPFQQTSIEMPTYQFLR</sequence>
<proteinExistence type="predicted"/>
<evidence type="ECO:0000256" key="1">
    <source>
        <dbReference type="SAM" id="MobiDB-lite"/>
    </source>
</evidence>
<dbReference type="Proteomes" id="UP000712600">
    <property type="component" value="Unassembled WGS sequence"/>
</dbReference>
<dbReference type="EMBL" id="QGKX02001521">
    <property type="protein sequence ID" value="KAF3511954.1"/>
    <property type="molecule type" value="Genomic_DNA"/>
</dbReference>
<name>A0A8S9P3C3_BRACR</name>
<evidence type="ECO:0000313" key="2">
    <source>
        <dbReference type="EMBL" id="KAF3511954.1"/>
    </source>
</evidence>
<evidence type="ECO:0000313" key="3">
    <source>
        <dbReference type="Proteomes" id="UP000712600"/>
    </source>
</evidence>